<gene>
    <name evidence="3" type="ORF">SAMN04488136_11014</name>
</gene>
<dbReference type="Pfam" id="PF08327">
    <property type="entry name" value="AHSA1"/>
    <property type="match status" value="1"/>
</dbReference>
<protein>
    <submittedName>
        <fullName evidence="3">Activator of Hsp90 ATPase homolog 1-like protein</fullName>
    </submittedName>
</protein>
<dbReference type="InterPro" id="IPR023393">
    <property type="entry name" value="START-like_dom_sf"/>
</dbReference>
<comment type="similarity">
    <text evidence="1">Belongs to the AHA1 family.</text>
</comment>
<dbReference type="CDD" id="cd07814">
    <property type="entry name" value="SRPBCC_CalC_Aha1-like"/>
    <property type="match status" value="1"/>
</dbReference>
<evidence type="ECO:0000256" key="1">
    <source>
        <dbReference type="ARBA" id="ARBA00006817"/>
    </source>
</evidence>
<evidence type="ECO:0000313" key="4">
    <source>
        <dbReference type="Proteomes" id="UP000198854"/>
    </source>
</evidence>
<dbReference type="SUPFAM" id="SSF55961">
    <property type="entry name" value="Bet v1-like"/>
    <property type="match status" value="1"/>
</dbReference>
<evidence type="ECO:0000259" key="2">
    <source>
        <dbReference type="Pfam" id="PF08327"/>
    </source>
</evidence>
<sequence length="148" mass="17108">MLTLQYQIVIEATPAKIWAVLTEIERYSQWATAFSPRSQFEGDWFEGEVIAFFDPDFGGTRALVDRIEFHKVIEYHHTGVFSAEHQIDIDTDMARKWIGSREMFVLEPSPQGVVLHVQVQTDQAFVTMFNQGWQKALPMIKQLAETDE</sequence>
<name>A0A1G8AAG5_9VIBR</name>
<evidence type="ECO:0000313" key="3">
    <source>
        <dbReference type="EMBL" id="SDH17928.1"/>
    </source>
</evidence>
<dbReference type="EMBL" id="FNDD01000010">
    <property type="protein sequence ID" value="SDH17928.1"/>
    <property type="molecule type" value="Genomic_DNA"/>
</dbReference>
<feature type="domain" description="Activator of Hsp90 ATPase homologue 1/2-like C-terminal" evidence="2">
    <location>
        <begin position="12"/>
        <end position="144"/>
    </location>
</feature>
<dbReference type="Proteomes" id="UP000198854">
    <property type="component" value="Unassembled WGS sequence"/>
</dbReference>
<dbReference type="AlphaFoldDB" id="A0A1G8AAG5"/>
<dbReference type="OrthoDB" id="6388102at2"/>
<dbReference type="RefSeq" id="WP_093272908.1">
    <property type="nucleotide sequence ID" value="NZ_FNDD01000010.1"/>
</dbReference>
<reference evidence="3 4" key="1">
    <citation type="submission" date="2016-10" db="EMBL/GenBank/DDBJ databases">
        <authorList>
            <person name="de Groot N.N."/>
        </authorList>
    </citation>
    <scope>NUCLEOTIDE SEQUENCE [LARGE SCALE GENOMIC DNA]</scope>
    <source>
        <strain evidence="3 4">CGMCC 1.10228</strain>
    </source>
</reference>
<keyword evidence="4" id="KW-1185">Reference proteome</keyword>
<dbReference type="STRING" id="861298.SAMN04488136_11014"/>
<proteinExistence type="inferred from homology"/>
<dbReference type="InterPro" id="IPR013538">
    <property type="entry name" value="ASHA1/2-like_C"/>
</dbReference>
<dbReference type="Gene3D" id="3.30.530.20">
    <property type="match status" value="1"/>
</dbReference>
<organism evidence="3 4">
    <name type="scientific">Vibrio xiamenensis</name>
    <dbReference type="NCBI Taxonomy" id="861298"/>
    <lineage>
        <taxon>Bacteria</taxon>
        <taxon>Pseudomonadati</taxon>
        <taxon>Pseudomonadota</taxon>
        <taxon>Gammaproteobacteria</taxon>
        <taxon>Vibrionales</taxon>
        <taxon>Vibrionaceae</taxon>
        <taxon>Vibrio</taxon>
    </lineage>
</organism>
<accession>A0A1G8AAG5</accession>